<dbReference type="InterPro" id="IPR005625">
    <property type="entry name" value="PepSY-ass_TM"/>
</dbReference>
<dbReference type="Proteomes" id="UP000287502">
    <property type="component" value="Chromosome"/>
</dbReference>
<feature type="transmembrane region" description="Helical" evidence="1">
    <location>
        <begin position="215"/>
        <end position="245"/>
    </location>
</feature>
<protein>
    <submittedName>
        <fullName evidence="2">PepSY domain-containing protein</fullName>
    </submittedName>
</protein>
<reference evidence="2 3" key="1">
    <citation type="submission" date="2019-01" db="EMBL/GenBank/DDBJ databases">
        <title>Geovibrio thiophilus DSM 11263, complete genome.</title>
        <authorList>
            <person name="Spring S."/>
            <person name="Bunk B."/>
            <person name="Sproer C."/>
        </authorList>
    </citation>
    <scope>NUCLEOTIDE SEQUENCE [LARGE SCALE GENOMIC DNA]</scope>
    <source>
        <strain evidence="2 3">DSM 11263</strain>
    </source>
</reference>
<accession>A0A3R5X3V6</accession>
<dbReference type="PANTHER" id="PTHR34219:SF4">
    <property type="entry name" value="PEPSY DOMAIN-CONTAINING PROTEIN"/>
    <property type="match status" value="1"/>
</dbReference>
<keyword evidence="1" id="KW-0472">Membrane</keyword>
<dbReference type="OrthoDB" id="9776609at2"/>
<feature type="transmembrane region" description="Helical" evidence="1">
    <location>
        <begin position="374"/>
        <end position="396"/>
    </location>
</feature>
<feature type="transmembrane region" description="Helical" evidence="1">
    <location>
        <begin position="507"/>
        <end position="527"/>
    </location>
</feature>
<dbReference type="Pfam" id="PF03929">
    <property type="entry name" value="PepSY_TM"/>
    <property type="match status" value="1"/>
</dbReference>
<gene>
    <name evidence="2" type="ORF">EP073_10730</name>
</gene>
<feature type="transmembrane region" description="Helical" evidence="1">
    <location>
        <begin position="416"/>
        <end position="435"/>
    </location>
</feature>
<keyword evidence="3" id="KW-1185">Reference proteome</keyword>
<evidence type="ECO:0000313" key="2">
    <source>
        <dbReference type="EMBL" id="QAR33857.1"/>
    </source>
</evidence>
<sequence length="552" mass="61594">MGGYACAVCGHRLNAAARGCVMKETFRKSIGRLHTWSGLLTGWLLFVIFFTGTYSYFKDEITYWMHPETHKAVLDAADKAFQAEMALKYLEANLPDAAEWSIIFADKRSPVLQVGHRERLPMDMKQVDYVRTAMPMRYLDPLTGEYLGARDTEGGNFLYRFHIELYGLDRAMGRRIVGIATMFMFIAIISGVVIHKRIFKDFFMFRRKKGLRSWLDAHIFTSVLALPYHLMITYSGLVLVMIYILPFNSHKTAKAFEDHIAMHMRQEQIPLPDEKTPLPDIRTILADAEERLGREAGSISVSNPYSGNTLVTVSPGTGLDIVNGFKGTGSAERLTYKGSKGRFMGMMNMQASDGVAKTAGVLTSLHLARFADTFLRWLFFVSGVLGTVMIGTGLIIWVNKKSAAMKKSFGRKLVEVLNVGGITGLVTATGVHFWANRLLPANLASRAQWEIYVFFAAWFLLFLHPVLRTPKNAWREQLFFSASLYCLMPVLNAFTSEVNLFSAVSGGNAIIMGFDLTVFGLGLLFGYAGWKLTEKRNVPDGALSGVPVGRGN</sequence>
<keyword evidence="1" id="KW-1133">Transmembrane helix</keyword>
<organism evidence="2 3">
    <name type="scientific">Geovibrio thiophilus</name>
    <dbReference type="NCBI Taxonomy" id="139438"/>
    <lineage>
        <taxon>Bacteria</taxon>
        <taxon>Pseudomonadati</taxon>
        <taxon>Deferribacterota</taxon>
        <taxon>Deferribacteres</taxon>
        <taxon>Deferribacterales</taxon>
        <taxon>Geovibrionaceae</taxon>
        <taxon>Geovibrio</taxon>
    </lineage>
</organism>
<dbReference type="PANTHER" id="PTHR34219">
    <property type="entry name" value="IRON-REGULATED INNER MEMBRANE PROTEIN-RELATED"/>
    <property type="match status" value="1"/>
</dbReference>
<feature type="transmembrane region" description="Helical" evidence="1">
    <location>
        <begin position="478"/>
        <end position="495"/>
    </location>
</feature>
<feature type="transmembrane region" description="Helical" evidence="1">
    <location>
        <begin position="36"/>
        <end position="57"/>
    </location>
</feature>
<name>A0A3R5X3V6_9BACT</name>
<feature type="transmembrane region" description="Helical" evidence="1">
    <location>
        <begin position="176"/>
        <end position="194"/>
    </location>
</feature>
<feature type="transmembrane region" description="Helical" evidence="1">
    <location>
        <begin position="447"/>
        <end position="466"/>
    </location>
</feature>
<keyword evidence="1" id="KW-0812">Transmembrane</keyword>
<dbReference type="AlphaFoldDB" id="A0A3R5X3V6"/>
<proteinExistence type="predicted"/>
<dbReference type="EMBL" id="CP035108">
    <property type="protein sequence ID" value="QAR33857.1"/>
    <property type="molecule type" value="Genomic_DNA"/>
</dbReference>
<dbReference type="KEGG" id="gtl:EP073_10730"/>
<evidence type="ECO:0000256" key="1">
    <source>
        <dbReference type="SAM" id="Phobius"/>
    </source>
</evidence>
<evidence type="ECO:0000313" key="3">
    <source>
        <dbReference type="Proteomes" id="UP000287502"/>
    </source>
</evidence>